<evidence type="ECO:0000313" key="1">
    <source>
        <dbReference type="EMBL" id="CAD8193255.1"/>
    </source>
</evidence>
<dbReference type="EMBL" id="CAJJDP010000104">
    <property type="protein sequence ID" value="CAD8193255.1"/>
    <property type="molecule type" value="Genomic_DNA"/>
</dbReference>
<accession>A0A8S1WYG1</accession>
<name>A0A8S1WYG1_PAROT</name>
<proteinExistence type="predicted"/>
<sequence length="38" mass="4542">MIINQGVFRAFERQRKLKIGTTVISSWQQQEMLLHLQI</sequence>
<comment type="caution">
    <text evidence="1">The sequence shown here is derived from an EMBL/GenBank/DDBJ whole genome shotgun (WGS) entry which is preliminary data.</text>
</comment>
<gene>
    <name evidence="1" type="ORF">POCTA_138.1.T1040046</name>
</gene>
<protein>
    <submittedName>
        <fullName evidence="1">Uncharacterized protein</fullName>
    </submittedName>
</protein>
<reference evidence="1" key="1">
    <citation type="submission" date="2021-01" db="EMBL/GenBank/DDBJ databases">
        <authorList>
            <consortium name="Genoscope - CEA"/>
            <person name="William W."/>
        </authorList>
    </citation>
    <scope>NUCLEOTIDE SEQUENCE</scope>
</reference>
<dbReference type="Proteomes" id="UP000683925">
    <property type="component" value="Unassembled WGS sequence"/>
</dbReference>
<dbReference type="AlphaFoldDB" id="A0A8S1WYG1"/>
<keyword evidence="2" id="KW-1185">Reference proteome</keyword>
<organism evidence="1 2">
    <name type="scientific">Paramecium octaurelia</name>
    <dbReference type="NCBI Taxonomy" id="43137"/>
    <lineage>
        <taxon>Eukaryota</taxon>
        <taxon>Sar</taxon>
        <taxon>Alveolata</taxon>
        <taxon>Ciliophora</taxon>
        <taxon>Intramacronucleata</taxon>
        <taxon>Oligohymenophorea</taxon>
        <taxon>Peniculida</taxon>
        <taxon>Parameciidae</taxon>
        <taxon>Paramecium</taxon>
    </lineage>
</organism>
<evidence type="ECO:0000313" key="2">
    <source>
        <dbReference type="Proteomes" id="UP000683925"/>
    </source>
</evidence>